<evidence type="ECO:0000313" key="2">
    <source>
        <dbReference type="Proteomes" id="UP000232003"/>
    </source>
</evidence>
<reference evidence="1 2" key="1">
    <citation type="submission" date="2017-11" db="EMBL/GenBank/DDBJ databases">
        <title>Complete genome of a free-living desiccation-tolerant cyanobacterium and its photosynthetic adaptation to extreme terrestrial habitat.</title>
        <authorList>
            <person name="Shang J."/>
        </authorList>
    </citation>
    <scope>NUCLEOTIDE SEQUENCE [LARGE SCALE GENOMIC DNA]</scope>
    <source>
        <strain evidence="1 2">CCNUN1</strain>
    </source>
</reference>
<dbReference type="EMBL" id="CP024785">
    <property type="protein sequence ID" value="AUB42288.1"/>
    <property type="molecule type" value="Genomic_DNA"/>
</dbReference>
<dbReference type="Proteomes" id="UP000232003">
    <property type="component" value="Chromosome"/>
</dbReference>
<organism evidence="1 2">
    <name type="scientific">Nostoc flagelliforme CCNUN1</name>
    <dbReference type="NCBI Taxonomy" id="2038116"/>
    <lineage>
        <taxon>Bacteria</taxon>
        <taxon>Bacillati</taxon>
        <taxon>Cyanobacteriota</taxon>
        <taxon>Cyanophyceae</taxon>
        <taxon>Nostocales</taxon>
        <taxon>Nostocaceae</taxon>
        <taxon>Nostoc</taxon>
    </lineage>
</organism>
<sequence length="40" mass="4392">MNFELPEGVDPTPNSRRIELQNSGNFAAVVVIKDWTCGVS</sequence>
<protein>
    <submittedName>
        <fullName evidence="1">Uncharacterized protein</fullName>
    </submittedName>
</protein>
<proteinExistence type="predicted"/>
<name>A0A2K8T3I8_9NOSO</name>
<gene>
    <name evidence="1" type="ORF">COO91_08405</name>
</gene>
<keyword evidence="2" id="KW-1185">Reference proteome</keyword>
<dbReference type="KEGG" id="nfl:COO91_08405"/>
<dbReference type="AlphaFoldDB" id="A0A2K8T3I8"/>
<accession>A0A2K8T3I8</accession>
<evidence type="ECO:0000313" key="1">
    <source>
        <dbReference type="EMBL" id="AUB42288.1"/>
    </source>
</evidence>